<accession>A0A5J4PSJ6</accession>
<feature type="domain" description="BPL/LPL catalytic" evidence="7">
    <location>
        <begin position="34"/>
        <end position="221"/>
    </location>
</feature>
<comment type="subcellular location">
    <subcellularLocation>
        <location evidence="1">Mitochondrion</location>
    </subcellularLocation>
</comment>
<comment type="pathway">
    <text evidence="2">Protein modification; protein lipoylation via endogenous pathway; protein N(6)-(lipoyl)lysine from octanoyl-[acyl-carrier-protein]: step 1/2.</text>
</comment>
<evidence type="ECO:0000256" key="6">
    <source>
        <dbReference type="ARBA" id="ARBA00023315"/>
    </source>
</evidence>
<dbReference type="EC" id="2.3.1.181" evidence="3"/>
<proteinExistence type="inferred from homology"/>
<dbReference type="InterPro" id="IPR020605">
    <property type="entry name" value="Octanoyltransferase_CS"/>
</dbReference>
<dbReference type="FunFam" id="3.30.930.10:FF:000035">
    <property type="entry name" value="Putative lipoyltransferase 2, mitochondrial"/>
    <property type="match status" value="1"/>
</dbReference>
<dbReference type="NCBIfam" id="TIGR00214">
    <property type="entry name" value="lipB"/>
    <property type="match status" value="1"/>
</dbReference>
<evidence type="ECO:0000256" key="2">
    <source>
        <dbReference type="ARBA" id="ARBA00004821"/>
    </source>
</evidence>
<keyword evidence="5 8" id="KW-0808">Transferase</keyword>
<evidence type="ECO:0000256" key="3">
    <source>
        <dbReference type="ARBA" id="ARBA00012334"/>
    </source>
</evidence>
<dbReference type="InterPro" id="IPR045864">
    <property type="entry name" value="aa-tRNA-synth_II/BPL/LPL"/>
</dbReference>
<keyword evidence="4" id="KW-0963">Cytoplasm</keyword>
<dbReference type="EMBL" id="SNRY01006797">
    <property type="protein sequence ID" value="KAA6311771.1"/>
    <property type="molecule type" value="Genomic_DNA"/>
</dbReference>
<name>A0A5J4PSJ6_9ZZZZ</name>
<dbReference type="PANTHER" id="PTHR10993:SF12">
    <property type="entry name" value="OCTANOYLTRANSFERASE"/>
    <property type="match status" value="1"/>
</dbReference>
<dbReference type="UniPathway" id="UPA00538">
    <property type="reaction ID" value="UER00592"/>
</dbReference>
<dbReference type="InterPro" id="IPR004143">
    <property type="entry name" value="BPL_LPL_catalytic"/>
</dbReference>
<gene>
    <name evidence="8" type="ORF">EZS27_037171</name>
</gene>
<keyword evidence="6 8" id="KW-0012">Acyltransferase</keyword>
<organism evidence="8">
    <name type="scientific">termite gut metagenome</name>
    <dbReference type="NCBI Taxonomy" id="433724"/>
    <lineage>
        <taxon>unclassified sequences</taxon>
        <taxon>metagenomes</taxon>
        <taxon>organismal metagenomes</taxon>
    </lineage>
</organism>
<dbReference type="GO" id="GO:0005739">
    <property type="term" value="C:mitochondrion"/>
    <property type="evidence" value="ECO:0007669"/>
    <property type="project" value="UniProtKB-SubCell"/>
</dbReference>
<dbReference type="PIRSF" id="PIRSF016262">
    <property type="entry name" value="LPLase"/>
    <property type="match status" value="1"/>
</dbReference>
<dbReference type="AlphaFoldDB" id="A0A5J4PSJ6"/>
<dbReference type="PROSITE" id="PS51733">
    <property type="entry name" value="BPL_LPL_CATALYTIC"/>
    <property type="match status" value="1"/>
</dbReference>
<evidence type="ECO:0000313" key="8">
    <source>
        <dbReference type="EMBL" id="KAA6311771.1"/>
    </source>
</evidence>
<dbReference type="GO" id="GO:0033819">
    <property type="term" value="F:lipoyl(octanoyl) transferase activity"/>
    <property type="evidence" value="ECO:0007669"/>
    <property type="project" value="UniProtKB-EC"/>
</dbReference>
<evidence type="ECO:0000259" key="7">
    <source>
        <dbReference type="PROSITE" id="PS51733"/>
    </source>
</evidence>
<dbReference type="PROSITE" id="PS01313">
    <property type="entry name" value="LIPB"/>
    <property type="match status" value="1"/>
</dbReference>
<dbReference type="Pfam" id="PF21948">
    <property type="entry name" value="LplA-B_cat"/>
    <property type="match status" value="1"/>
</dbReference>
<dbReference type="HAMAP" id="MF_00013">
    <property type="entry name" value="LipB"/>
    <property type="match status" value="1"/>
</dbReference>
<dbReference type="InterPro" id="IPR000544">
    <property type="entry name" value="Octanoyltransferase"/>
</dbReference>
<comment type="caution">
    <text evidence="8">The sequence shown here is derived from an EMBL/GenBank/DDBJ whole genome shotgun (WGS) entry which is preliminary data.</text>
</comment>
<evidence type="ECO:0000256" key="5">
    <source>
        <dbReference type="ARBA" id="ARBA00022679"/>
    </source>
</evidence>
<protein>
    <recommendedName>
        <fullName evidence="3">lipoyl(octanoyl) transferase</fullName>
        <ecNumber evidence="3">2.3.1.181</ecNumber>
    </recommendedName>
</protein>
<dbReference type="SUPFAM" id="SSF55681">
    <property type="entry name" value="Class II aaRS and biotin synthetases"/>
    <property type="match status" value="1"/>
</dbReference>
<sequence length="222" mass="25499">MTIFSDWNLMPYPQAWEKQTQLFDALIQAKQHNEPYRNYIIMCEHPHVYTLGKNGKEENMLLGEKQLKAMDATFYRTDRGGDITYHGPGQLVCYPIFNLEEFGWGLKTYIHKLEEAVIRVCASYHITAGRLANATGVWLDGDSPRVRKICAIGIRSSHYVTMHGLALNVNTNLRYFTSIHPCGFMDKGVTSIQQEIGRKVAMQEVKERLLEEIIEFQGILNK</sequence>
<dbReference type="Gene3D" id="3.30.930.10">
    <property type="entry name" value="Bira Bifunctional Protein, Domain 2"/>
    <property type="match status" value="1"/>
</dbReference>
<dbReference type="CDD" id="cd16444">
    <property type="entry name" value="LipB"/>
    <property type="match status" value="1"/>
</dbReference>
<dbReference type="PANTHER" id="PTHR10993">
    <property type="entry name" value="OCTANOYLTRANSFERASE"/>
    <property type="match status" value="1"/>
</dbReference>
<dbReference type="GO" id="GO:0009249">
    <property type="term" value="P:protein lipoylation"/>
    <property type="evidence" value="ECO:0007669"/>
    <property type="project" value="InterPro"/>
</dbReference>
<dbReference type="NCBIfam" id="NF010925">
    <property type="entry name" value="PRK14345.1"/>
    <property type="match status" value="1"/>
</dbReference>
<reference evidence="8" key="1">
    <citation type="submission" date="2019-03" db="EMBL/GenBank/DDBJ databases">
        <title>Single cell metagenomics reveals metabolic interactions within the superorganism composed of flagellate Streblomastix strix and complex community of Bacteroidetes bacteria on its surface.</title>
        <authorList>
            <person name="Treitli S.C."/>
            <person name="Kolisko M."/>
            <person name="Husnik F."/>
            <person name="Keeling P."/>
            <person name="Hampl V."/>
        </authorList>
    </citation>
    <scope>NUCLEOTIDE SEQUENCE</scope>
    <source>
        <strain evidence="8">STM</strain>
    </source>
</reference>
<evidence type="ECO:0000256" key="4">
    <source>
        <dbReference type="ARBA" id="ARBA00022490"/>
    </source>
</evidence>
<evidence type="ECO:0000256" key="1">
    <source>
        <dbReference type="ARBA" id="ARBA00004173"/>
    </source>
</evidence>